<accession>A0A9D2IG60</accession>
<evidence type="ECO:0000313" key="4">
    <source>
        <dbReference type="Proteomes" id="UP000824024"/>
    </source>
</evidence>
<name>A0A9D2IG60_9FIRM</name>
<feature type="non-terminal residue" evidence="3">
    <location>
        <position position="1"/>
    </location>
</feature>
<feature type="compositionally biased region" description="Acidic residues" evidence="1">
    <location>
        <begin position="1"/>
        <end position="18"/>
    </location>
</feature>
<feature type="compositionally biased region" description="Polar residues" evidence="1">
    <location>
        <begin position="36"/>
        <end position="61"/>
    </location>
</feature>
<feature type="transmembrane region" description="Helical" evidence="2">
    <location>
        <begin position="67"/>
        <end position="87"/>
    </location>
</feature>
<organism evidence="3 4">
    <name type="scientific">Candidatus Eubacterium avistercoris</name>
    <dbReference type="NCBI Taxonomy" id="2838567"/>
    <lineage>
        <taxon>Bacteria</taxon>
        <taxon>Bacillati</taxon>
        <taxon>Bacillota</taxon>
        <taxon>Clostridia</taxon>
        <taxon>Eubacteriales</taxon>
        <taxon>Eubacteriaceae</taxon>
        <taxon>Eubacterium</taxon>
    </lineage>
</organism>
<evidence type="ECO:0008006" key="5">
    <source>
        <dbReference type="Google" id="ProtNLM"/>
    </source>
</evidence>
<dbReference type="AlphaFoldDB" id="A0A9D2IG60"/>
<gene>
    <name evidence="3" type="ORF">IAA08_09185</name>
</gene>
<keyword evidence="2" id="KW-0812">Transmembrane</keyword>
<keyword evidence="2" id="KW-1133">Transmembrane helix</keyword>
<keyword evidence="2" id="KW-0472">Membrane</keyword>
<evidence type="ECO:0000256" key="1">
    <source>
        <dbReference type="SAM" id="MobiDB-lite"/>
    </source>
</evidence>
<feature type="region of interest" description="Disordered" evidence="1">
    <location>
        <begin position="1"/>
        <end position="62"/>
    </location>
</feature>
<proteinExistence type="predicted"/>
<dbReference type="Proteomes" id="UP000824024">
    <property type="component" value="Unassembled WGS sequence"/>
</dbReference>
<evidence type="ECO:0000256" key="2">
    <source>
        <dbReference type="SAM" id="Phobius"/>
    </source>
</evidence>
<reference evidence="3" key="1">
    <citation type="journal article" date="2021" name="PeerJ">
        <title>Extensive microbial diversity within the chicken gut microbiome revealed by metagenomics and culture.</title>
        <authorList>
            <person name="Gilroy R."/>
            <person name="Ravi A."/>
            <person name="Getino M."/>
            <person name="Pursley I."/>
            <person name="Horton D.L."/>
            <person name="Alikhan N.F."/>
            <person name="Baker D."/>
            <person name="Gharbi K."/>
            <person name="Hall N."/>
            <person name="Watson M."/>
            <person name="Adriaenssens E.M."/>
            <person name="Foster-Nyarko E."/>
            <person name="Jarju S."/>
            <person name="Secka A."/>
            <person name="Antonio M."/>
            <person name="Oren A."/>
            <person name="Chaudhuri R.R."/>
            <person name="La Ragione R."/>
            <person name="Hildebrand F."/>
            <person name="Pallen M.J."/>
        </authorList>
    </citation>
    <scope>NUCLEOTIDE SEQUENCE</scope>
    <source>
        <strain evidence="3">CHK192-9172</strain>
    </source>
</reference>
<evidence type="ECO:0000313" key="3">
    <source>
        <dbReference type="EMBL" id="HIZ08094.1"/>
    </source>
</evidence>
<protein>
    <recommendedName>
        <fullName evidence="5">LPXTG cell wall anchor domain-containing protein</fullName>
    </recommendedName>
</protein>
<sequence length="92" mass="9619">DTENPDDTENPGDAENPGDTENPGNTGNEDDARNPDGTSDKVQTPEEQNGNDQSSQMQTAAKTGDTAQPYVFLGIMGAALVVTAIAVRKIKA</sequence>
<comment type="caution">
    <text evidence="3">The sequence shown here is derived from an EMBL/GenBank/DDBJ whole genome shotgun (WGS) entry which is preliminary data.</text>
</comment>
<dbReference type="EMBL" id="DXCH01000254">
    <property type="protein sequence ID" value="HIZ08094.1"/>
    <property type="molecule type" value="Genomic_DNA"/>
</dbReference>
<reference evidence="3" key="2">
    <citation type="submission" date="2021-04" db="EMBL/GenBank/DDBJ databases">
        <authorList>
            <person name="Gilroy R."/>
        </authorList>
    </citation>
    <scope>NUCLEOTIDE SEQUENCE</scope>
    <source>
        <strain evidence="3">CHK192-9172</strain>
    </source>
</reference>